<protein>
    <submittedName>
        <fullName evidence="2">Uncharacterized protein</fullName>
    </submittedName>
</protein>
<name>A0A1K0FJW1_9ACTN</name>
<keyword evidence="1" id="KW-1133">Transmembrane helix</keyword>
<comment type="caution">
    <text evidence="2">The sequence shown here is derived from an EMBL/GenBank/DDBJ whole genome shotgun (WGS) entry which is preliminary data.</text>
</comment>
<dbReference type="RefSeq" id="WP_071806326.1">
    <property type="nucleotide sequence ID" value="NZ_MEIA01000172.1"/>
</dbReference>
<sequence>MLVHRRKSPAPGIRKTLYGLVPLIIAVVSFVALLRAGGDGALQIGAIVLLLASGMLLAYRGAWWLVDGITDLIAWWAVHRGPPTAMRLSAWGVEYAPSWRGGEFPMSVPWSEVTATTFRPGLGRTPVFCVDADGQYPAPPADRLHHLSPRPLSGRALAWADAQAPASDAERTMLTNTYLFGTPMVINLKLCDGMDVDEMDRRLQDWTGGRCRCRPPTDSR</sequence>
<organism evidence="2 3">
    <name type="scientific">Couchioplanes caeruleus subsp. caeruleus</name>
    <dbReference type="NCBI Taxonomy" id="56427"/>
    <lineage>
        <taxon>Bacteria</taxon>
        <taxon>Bacillati</taxon>
        <taxon>Actinomycetota</taxon>
        <taxon>Actinomycetes</taxon>
        <taxon>Micromonosporales</taxon>
        <taxon>Micromonosporaceae</taxon>
        <taxon>Couchioplanes</taxon>
    </lineage>
</organism>
<gene>
    <name evidence="2" type="ORF">BG844_17030</name>
</gene>
<reference evidence="2 3" key="1">
    <citation type="submission" date="2016-09" db="EMBL/GenBank/DDBJ databases">
        <title>Couchioplanes caeruleus draft genome sequence.</title>
        <authorList>
            <person name="Sheehan J."/>
            <person name="Caffrey P."/>
        </authorList>
    </citation>
    <scope>NUCLEOTIDE SEQUENCE [LARGE SCALE GENOMIC DNA]</scope>
    <source>
        <strain evidence="2 3">DSM 43634</strain>
    </source>
</reference>
<dbReference type="EMBL" id="MEIA01000172">
    <property type="protein sequence ID" value="OJF13113.1"/>
    <property type="molecule type" value="Genomic_DNA"/>
</dbReference>
<keyword evidence="3" id="KW-1185">Reference proteome</keyword>
<keyword evidence="1" id="KW-0812">Transmembrane</keyword>
<dbReference type="AlphaFoldDB" id="A0A1K0FJW1"/>
<feature type="transmembrane region" description="Helical" evidence="1">
    <location>
        <begin position="16"/>
        <end position="34"/>
    </location>
</feature>
<feature type="transmembrane region" description="Helical" evidence="1">
    <location>
        <begin position="40"/>
        <end position="59"/>
    </location>
</feature>
<keyword evidence="1" id="KW-0472">Membrane</keyword>
<evidence type="ECO:0000256" key="1">
    <source>
        <dbReference type="SAM" id="Phobius"/>
    </source>
</evidence>
<dbReference type="Proteomes" id="UP000182486">
    <property type="component" value="Unassembled WGS sequence"/>
</dbReference>
<proteinExistence type="predicted"/>
<evidence type="ECO:0000313" key="3">
    <source>
        <dbReference type="Proteomes" id="UP000182486"/>
    </source>
</evidence>
<evidence type="ECO:0000313" key="2">
    <source>
        <dbReference type="EMBL" id="OJF13113.1"/>
    </source>
</evidence>
<accession>A0A1K0FJW1</accession>